<accession>A0A9P5ZAY2</accession>
<dbReference type="EMBL" id="MU155141">
    <property type="protein sequence ID" value="KAF9484698.1"/>
    <property type="molecule type" value="Genomic_DNA"/>
</dbReference>
<keyword evidence="2" id="KW-1185">Reference proteome</keyword>
<gene>
    <name evidence="1" type="ORF">BDN70DRAFT_928171</name>
</gene>
<dbReference type="OrthoDB" id="2945538at2759"/>
<proteinExistence type="predicted"/>
<reference evidence="1" key="1">
    <citation type="submission" date="2020-11" db="EMBL/GenBank/DDBJ databases">
        <authorList>
            <consortium name="DOE Joint Genome Institute"/>
            <person name="Ahrendt S."/>
            <person name="Riley R."/>
            <person name="Andreopoulos W."/>
            <person name="Labutti K."/>
            <person name="Pangilinan J."/>
            <person name="Ruiz-Duenas F.J."/>
            <person name="Barrasa J.M."/>
            <person name="Sanchez-Garcia M."/>
            <person name="Camarero S."/>
            <person name="Miyauchi S."/>
            <person name="Serrano A."/>
            <person name="Linde D."/>
            <person name="Babiker R."/>
            <person name="Drula E."/>
            <person name="Ayuso-Fernandez I."/>
            <person name="Pacheco R."/>
            <person name="Padilla G."/>
            <person name="Ferreira P."/>
            <person name="Barriuso J."/>
            <person name="Kellner H."/>
            <person name="Castanera R."/>
            <person name="Alfaro M."/>
            <person name="Ramirez L."/>
            <person name="Pisabarro A.G."/>
            <person name="Kuo A."/>
            <person name="Tritt A."/>
            <person name="Lipzen A."/>
            <person name="He G."/>
            <person name="Yan M."/>
            <person name="Ng V."/>
            <person name="Cullen D."/>
            <person name="Martin F."/>
            <person name="Rosso M.-N."/>
            <person name="Henrissat B."/>
            <person name="Hibbett D."/>
            <person name="Martinez A.T."/>
            <person name="Grigoriev I.V."/>
        </authorList>
    </citation>
    <scope>NUCLEOTIDE SEQUENCE</scope>
    <source>
        <strain evidence="1">CIRM-BRFM 674</strain>
    </source>
</reference>
<dbReference type="Proteomes" id="UP000807469">
    <property type="component" value="Unassembled WGS sequence"/>
</dbReference>
<name>A0A9P5ZAY2_9AGAR</name>
<protein>
    <submittedName>
        <fullName evidence="1">Uncharacterized protein</fullName>
    </submittedName>
</protein>
<evidence type="ECO:0000313" key="1">
    <source>
        <dbReference type="EMBL" id="KAF9484698.1"/>
    </source>
</evidence>
<organism evidence="1 2">
    <name type="scientific">Pholiota conissans</name>
    <dbReference type="NCBI Taxonomy" id="109636"/>
    <lineage>
        <taxon>Eukaryota</taxon>
        <taxon>Fungi</taxon>
        <taxon>Dikarya</taxon>
        <taxon>Basidiomycota</taxon>
        <taxon>Agaricomycotina</taxon>
        <taxon>Agaricomycetes</taxon>
        <taxon>Agaricomycetidae</taxon>
        <taxon>Agaricales</taxon>
        <taxon>Agaricineae</taxon>
        <taxon>Strophariaceae</taxon>
        <taxon>Pholiota</taxon>
    </lineage>
</organism>
<sequence>MAHFDFAGLEPLHLIRFSRRPELRVYKTPQILILALFIAFIYFAHPTTRNFQILCSSLKMPVKVGYLKLLEDFSCDDMDDCSTIKADLELKTLFPHEAVGRANCSDPTDIFVLRLAVDISRNADYRRVGVVQMFIDHILKGKTANALIPHWYYSVYGLINVFAAIGAEGSRAQDSSILRDIYEAYPQIVKVISKDLSKFLSGKGEKLDQRRIVVCSLIANYSRDPTMKRYECPST</sequence>
<evidence type="ECO:0000313" key="2">
    <source>
        <dbReference type="Proteomes" id="UP000807469"/>
    </source>
</evidence>
<comment type="caution">
    <text evidence="1">The sequence shown here is derived from an EMBL/GenBank/DDBJ whole genome shotgun (WGS) entry which is preliminary data.</text>
</comment>
<dbReference type="AlphaFoldDB" id="A0A9P5ZAY2"/>